<evidence type="ECO:0000259" key="1">
    <source>
        <dbReference type="Pfam" id="PF04734"/>
    </source>
</evidence>
<dbReference type="RefSeq" id="WP_158631048.1">
    <property type="nucleotide sequence ID" value="NZ_CP076128.1"/>
</dbReference>
<dbReference type="EMBL" id="CP076128">
    <property type="protein sequence ID" value="QWG06206.1"/>
    <property type="molecule type" value="Genomic_DNA"/>
</dbReference>
<gene>
    <name evidence="2" type="ORF">KM029_12735</name>
</gene>
<proteinExistence type="predicted"/>
<name>A0ABX8GRS1_9BACT</name>
<protein>
    <submittedName>
        <fullName evidence="2">Neutral/alkaline non-lysosomal ceramidase N-terminal domain-containing protein</fullName>
    </submittedName>
</protein>
<reference evidence="2 3" key="1">
    <citation type="submission" date="2021-05" db="EMBL/GenBank/DDBJ databases">
        <title>Comparative genomic studies on the polysaccharide-degrading batcterial strains of the Flammeovirga genus.</title>
        <authorList>
            <person name="Zewei F."/>
            <person name="Zheng Z."/>
            <person name="Yu L."/>
            <person name="Ruyue G."/>
            <person name="Yanhong M."/>
            <person name="Yuanyuan C."/>
            <person name="Jingyan G."/>
            <person name="Wenjun H."/>
        </authorList>
    </citation>
    <scope>NUCLEOTIDE SEQUENCE [LARGE SCALE GENOMIC DNA]</scope>
    <source>
        <strain evidence="2 3">YS10</strain>
    </source>
</reference>
<keyword evidence="3" id="KW-1185">Reference proteome</keyword>
<organism evidence="2 3">
    <name type="scientific">Flammeovirga kamogawensis</name>
    <dbReference type="NCBI Taxonomy" id="373891"/>
    <lineage>
        <taxon>Bacteria</taxon>
        <taxon>Pseudomonadati</taxon>
        <taxon>Bacteroidota</taxon>
        <taxon>Cytophagia</taxon>
        <taxon>Cytophagales</taxon>
        <taxon>Flammeovirgaceae</taxon>
        <taxon>Flammeovirga</taxon>
    </lineage>
</organism>
<sequence length="449" mass="50225">MIKKIYISLAVIIALALLLLGRIDRTPLQSTEEYKNTFLNVEKTLEEVHSEIPSKDTLLIGWAAKSILTDKKELPMAGYGYRTVKAVRDTLYARAFAFDDGVHESFVLTLDLMIFPIEVRKRLSKELPKIGLSSDNILYSAIHTHNGIGGFNPSLMGNLSVGEYSEEVVQKIVNSSLAAIKEASNNKIKGSVGFVKTLAPEWVTNRIVDNGTKENSVRVIKLSRIDGSNAAIVTFNAHATCIDMDYWILSRDYTGEWVDNLEASDAIDFAAYCAGMVASHGPANPKNESSFEHIKDMGKSLTDSTLKVWNDAEMKFITTASIYKIPIDFRPSQVRIDATLNIKVRDWVFKLASGGLHGNVTYFKLGNIDWFGMPSDFSGEIALEYKYDSIATTRNKDVMITSFNGDYVGYITCDTYYDSLDSFEVREMNWVGPEYGDYFGDIIKELIEN</sequence>
<feature type="domain" description="Neutral/alkaline non-lysosomal ceramidase N-terminal" evidence="1">
    <location>
        <begin position="59"/>
        <end position="206"/>
    </location>
</feature>
<dbReference type="Proteomes" id="UP000682802">
    <property type="component" value="Chromosome 1"/>
</dbReference>
<accession>A0ABX8GRS1</accession>
<dbReference type="Pfam" id="PF04734">
    <property type="entry name" value="Ceramidase_alk"/>
    <property type="match status" value="1"/>
</dbReference>
<evidence type="ECO:0000313" key="3">
    <source>
        <dbReference type="Proteomes" id="UP000682802"/>
    </source>
</evidence>
<evidence type="ECO:0000313" key="2">
    <source>
        <dbReference type="EMBL" id="QWG06206.1"/>
    </source>
</evidence>
<dbReference type="InterPro" id="IPR031329">
    <property type="entry name" value="NEUT/ALK_ceramidase_N"/>
</dbReference>